<dbReference type="Proteomes" id="UP000272560">
    <property type="component" value="Unassembled WGS sequence"/>
</dbReference>
<reference evidence="1 2" key="1">
    <citation type="submission" date="2018-09" db="EMBL/GenBank/DDBJ databases">
        <title>Novel species of Arthrobacter.</title>
        <authorList>
            <person name="Liu Q."/>
            <person name="Xin Y.-H."/>
        </authorList>
    </citation>
    <scope>NUCLEOTIDE SEQUENCE [LARGE SCALE GENOMIC DNA]</scope>
    <source>
        <strain evidence="1 2">Hz2</strain>
    </source>
</reference>
<proteinExistence type="predicted"/>
<organism evidence="1 2">
    <name type="scientific">Arthrobacter cheniae</name>
    <dbReference type="NCBI Taxonomy" id="1258888"/>
    <lineage>
        <taxon>Bacteria</taxon>
        <taxon>Bacillati</taxon>
        <taxon>Actinomycetota</taxon>
        <taxon>Actinomycetes</taxon>
        <taxon>Micrococcales</taxon>
        <taxon>Micrococcaceae</taxon>
        <taxon>Arthrobacter</taxon>
    </lineage>
</organism>
<accession>A0A3A5M004</accession>
<comment type="caution">
    <text evidence="1">The sequence shown here is derived from an EMBL/GenBank/DDBJ whole genome shotgun (WGS) entry which is preliminary data.</text>
</comment>
<evidence type="ECO:0000313" key="2">
    <source>
        <dbReference type="Proteomes" id="UP000272560"/>
    </source>
</evidence>
<evidence type="ECO:0000313" key="1">
    <source>
        <dbReference type="EMBL" id="RJT76473.1"/>
    </source>
</evidence>
<protein>
    <submittedName>
        <fullName evidence="1">Uncharacterized protein</fullName>
    </submittedName>
</protein>
<dbReference type="AlphaFoldDB" id="A0A3A5M004"/>
<sequence length="90" mass="10399">MNADEQRKQLAQIVLEENLDLSLVWVGYFRISGSANEKDFRLYAAGECQLPTPQRDLISLALRQLATDHQEALERQVDRERSQHLHDHGD</sequence>
<dbReference type="EMBL" id="QZVT01000011">
    <property type="protein sequence ID" value="RJT76473.1"/>
    <property type="molecule type" value="Genomic_DNA"/>
</dbReference>
<keyword evidence="2" id="KW-1185">Reference proteome</keyword>
<gene>
    <name evidence="1" type="ORF">D6T63_16240</name>
</gene>
<name>A0A3A5M004_9MICC</name>